<sequence>MPPWCVFQWGCPSRTLYSWRFPSEILQDPVGRASLAELLTEYMEHNWMSTHRRATEWEAYKTVLSGRCMEFTCGVQKTLQAELTDREDVLAACQQISVRGPNTQQEEVNLLRQVIETRDRLEHYTLKSYQQLLHREGDSSGRLLAWILRREQPCSLVLHLKNPRGREANTQHNIVTVFRDDLEGVYENAGDPDSGRLGEYVME</sequence>
<gene>
    <name evidence="1" type="ORF">NDU88_003018</name>
</gene>
<dbReference type="AlphaFoldDB" id="A0AAV7WU45"/>
<proteinExistence type="predicted"/>
<evidence type="ECO:0000313" key="2">
    <source>
        <dbReference type="Proteomes" id="UP001066276"/>
    </source>
</evidence>
<dbReference type="Proteomes" id="UP001066276">
    <property type="component" value="Chromosome 1_1"/>
</dbReference>
<name>A0AAV7WU45_PLEWA</name>
<reference evidence="1" key="1">
    <citation type="journal article" date="2022" name="bioRxiv">
        <title>Sequencing and chromosome-scale assembly of the giantPleurodeles waltlgenome.</title>
        <authorList>
            <person name="Brown T."/>
            <person name="Elewa A."/>
            <person name="Iarovenko S."/>
            <person name="Subramanian E."/>
            <person name="Araus A.J."/>
            <person name="Petzold A."/>
            <person name="Susuki M."/>
            <person name="Suzuki K.-i.T."/>
            <person name="Hayashi T."/>
            <person name="Toyoda A."/>
            <person name="Oliveira C."/>
            <person name="Osipova E."/>
            <person name="Leigh N.D."/>
            <person name="Simon A."/>
            <person name="Yun M.H."/>
        </authorList>
    </citation>
    <scope>NUCLEOTIDE SEQUENCE</scope>
    <source>
        <strain evidence="1">20211129_DDA</strain>
        <tissue evidence="1">Liver</tissue>
    </source>
</reference>
<comment type="caution">
    <text evidence="1">The sequence shown here is derived from an EMBL/GenBank/DDBJ whole genome shotgun (WGS) entry which is preliminary data.</text>
</comment>
<dbReference type="EMBL" id="JANPWB010000001">
    <property type="protein sequence ID" value="KAJ1215409.1"/>
    <property type="molecule type" value="Genomic_DNA"/>
</dbReference>
<organism evidence="1 2">
    <name type="scientific">Pleurodeles waltl</name>
    <name type="common">Iberian ribbed newt</name>
    <dbReference type="NCBI Taxonomy" id="8319"/>
    <lineage>
        <taxon>Eukaryota</taxon>
        <taxon>Metazoa</taxon>
        <taxon>Chordata</taxon>
        <taxon>Craniata</taxon>
        <taxon>Vertebrata</taxon>
        <taxon>Euteleostomi</taxon>
        <taxon>Amphibia</taxon>
        <taxon>Batrachia</taxon>
        <taxon>Caudata</taxon>
        <taxon>Salamandroidea</taxon>
        <taxon>Salamandridae</taxon>
        <taxon>Pleurodelinae</taxon>
        <taxon>Pleurodeles</taxon>
    </lineage>
</organism>
<accession>A0AAV7WU45</accession>
<protein>
    <submittedName>
        <fullName evidence="1">Uncharacterized protein</fullName>
    </submittedName>
</protein>
<evidence type="ECO:0000313" key="1">
    <source>
        <dbReference type="EMBL" id="KAJ1215409.1"/>
    </source>
</evidence>
<keyword evidence="2" id="KW-1185">Reference proteome</keyword>